<dbReference type="InterPro" id="IPR029069">
    <property type="entry name" value="HotDog_dom_sf"/>
</dbReference>
<dbReference type="GO" id="GO:0019171">
    <property type="term" value="F:(3R)-hydroxyacyl-[acyl-carrier-protein] dehydratase activity"/>
    <property type="evidence" value="ECO:0007669"/>
    <property type="project" value="TreeGrafter"/>
</dbReference>
<comment type="caution">
    <text evidence="2">The sequence shown here is derived from an EMBL/GenBank/DDBJ whole genome shotgun (WGS) entry which is preliminary data.</text>
</comment>
<dbReference type="InterPro" id="IPR050965">
    <property type="entry name" value="UPF0336/Enoyl-CoA_hydratase"/>
</dbReference>
<organism evidence="2">
    <name type="scientific">mine drainage metagenome</name>
    <dbReference type="NCBI Taxonomy" id="410659"/>
    <lineage>
        <taxon>unclassified sequences</taxon>
        <taxon>metagenomes</taxon>
        <taxon>ecological metagenomes</taxon>
    </lineage>
</organism>
<evidence type="ECO:0000259" key="1">
    <source>
        <dbReference type="Pfam" id="PF13452"/>
    </source>
</evidence>
<dbReference type="SUPFAM" id="SSF54637">
    <property type="entry name" value="Thioesterase/thiol ester dehydrase-isomerase"/>
    <property type="match status" value="1"/>
</dbReference>
<dbReference type="AlphaFoldDB" id="A0A1J5PTT1"/>
<dbReference type="GO" id="GO:0006633">
    <property type="term" value="P:fatty acid biosynthetic process"/>
    <property type="evidence" value="ECO:0007669"/>
    <property type="project" value="TreeGrafter"/>
</dbReference>
<dbReference type="InterPro" id="IPR016709">
    <property type="entry name" value="HadA-like"/>
</dbReference>
<sequence>MLSPDFVGREYPSTGTHEVQASAIAAFARAINDPNPAYFDPEAAAALGYPDVVAPPTFLIGIALDESQRALSDPELGLDWSRVVHGDQRFEFHRPTVAGDVLSCKSTIEAIKSMAGNDFVTMRTDFLDSGSAPVASAWSMLVVRGEA</sequence>
<dbReference type="PIRSF" id="PIRSF018072">
    <property type="entry name" value="UCP018072"/>
    <property type="match status" value="1"/>
</dbReference>
<proteinExistence type="predicted"/>
<protein>
    <recommendedName>
        <fullName evidence="1">FAS1-like dehydratase domain-containing protein</fullName>
    </recommendedName>
</protein>
<gene>
    <name evidence="2" type="ORF">GALL_437980</name>
</gene>
<dbReference type="Gene3D" id="3.10.129.10">
    <property type="entry name" value="Hotdog Thioesterase"/>
    <property type="match status" value="1"/>
</dbReference>
<dbReference type="PANTHER" id="PTHR43437:SF3">
    <property type="entry name" value="HYDROXYACYL-THIOESTER DEHYDRATASE TYPE 2, MITOCHONDRIAL"/>
    <property type="match status" value="1"/>
</dbReference>
<name>A0A1J5PTT1_9ZZZZ</name>
<evidence type="ECO:0000313" key="2">
    <source>
        <dbReference type="EMBL" id="OIQ74546.1"/>
    </source>
</evidence>
<feature type="domain" description="FAS1-like dehydratase" evidence="1">
    <location>
        <begin position="6"/>
        <end position="135"/>
    </location>
</feature>
<dbReference type="EMBL" id="MLJW01002470">
    <property type="protein sequence ID" value="OIQ74546.1"/>
    <property type="molecule type" value="Genomic_DNA"/>
</dbReference>
<dbReference type="InterPro" id="IPR039569">
    <property type="entry name" value="FAS1-like_DH_region"/>
</dbReference>
<accession>A0A1J5PTT1</accession>
<dbReference type="CDD" id="cd03441">
    <property type="entry name" value="R_hydratase_like"/>
    <property type="match status" value="1"/>
</dbReference>
<dbReference type="PANTHER" id="PTHR43437">
    <property type="entry name" value="HYDROXYACYL-THIOESTER DEHYDRATASE TYPE 2, MITOCHONDRIAL-RELATED"/>
    <property type="match status" value="1"/>
</dbReference>
<reference evidence="2" key="1">
    <citation type="submission" date="2016-10" db="EMBL/GenBank/DDBJ databases">
        <title>Sequence of Gallionella enrichment culture.</title>
        <authorList>
            <person name="Poehlein A."/>
            <person name="Muehling M."/>
            <person name="Daniel R."/>
        </authorList>
    </citation>
    <scope>NUCLEOTIDE SEQUENCE</scope>
</reference>
<dbReference type="Pfam" id="PF13452">
    <property type="entry name" value="FAS1_DH_region"/>
    <property type="match status" value="1"/>
</dbReference>